<accession>A0A5C3LX22</accession>
<feature type="transmembrane region" description="Helical" evidence="1">
    <location>
        <begin position="128"/>
        <end position="154"/>
    </location>
</feature>
<dbReference type="EMBL" id="ML213607">
    <property type="protein sequence ID" value="TFK37684.1"/>
    <property type="molecule type" value="Genomic_DNA"/>
</dbReference>
<keyword evidence="1" id="KW-0812">Transmembrane</keyword>
<feature type="transmembrane region" description="Helical" evidence="1">
    <location>
        <begin position="160"/>
        <end position="180"/>
    </location>
</feature>
<dbReference type="OrthoDB" id="3225366at2759"/>
<sequence length="186" mass="20875">LLDVLPPTIQSIQDGWLRTCQNGTIVSALLTAAAAQLLSFFKSASSFDEGRNNPNAARTFLLIICYSSLFFNVSASISSFILIDKLGELPFRASQRGQQTLPPPQTAMSSTDPDYLLKRYGIGRWWSFLIWHWLFCFVLGIWCIILQLLTYIWLQETLPIQISMSCLAAFTLLPCGVFLLSNFQPA</sequence>
<protein>
    <submittedName>
        <fullName evidence="2">Uncharacterized protein</fullName>
    </submittedName>
</protein>
<feature type="transmembrane region" description="Helical" evidence="1">
    <location>
        <begin position="61"/>
        <end position="83"/>
    </location>
</feature>
<keyword evidence="1" id="KW-1133">Transmembrane helix</keyword>
<keyword evidence="1" id="KW-0472">Membrane</keyword>
<proteinExistence type="predicted"/>
<organism evidence="2 3">
    <name type="scientific">Crucibulum laeve</name>
    <dbReference type="NCBI Taxonomy" id="68775"/>
    <lineage>
        <taxon>Eukaryota</taxon>
        <taxon>Fungi</taxon>
        <taxon>Dikarya</taxon>
        <taxon>Basidiomycota</taxon>
        <taxon>Agaricomycotina</taxon>
        <taxon>Agaricomycetes</taxon>
        <taxon>Agaricomycetidae</taxon>
        <taxon>Agaricales</taxon>
        <taxon>Agaricineae</taxon>
        <taxon>Nidulariaceae</taxon>
        <taxon>Crucibulum</taxon>
    </lineage>
</organism>
<gene>
    <name evidence="2" type="ORF">BDQ12DRAFT_750514</name>
</gene>
<evidence type="ECO:0000313" key="3">
    <source>
        <dbReference type="Proteomes" id="UP000308652"/>
    </source>
</evidence>
<evidence type="ECO:0000313" key="2">
    <source>
        <dbReference type="EMBL" id="TFK37684.1"/>
    </source>
</evidence>
<dbReference type="Proteomes" id="UP000308652">
    <property type="component" value="Unassembled WGS sequence"/>
</dbReference>
<keyword evidence="3" id="KW-1185">Reference proteome</keyword>
<reference evidence="2 3" key="1">
    <citation type="journal article" date="2019" name="Nat. Ecol. Evol.">
        <title>Megaphylogeny resolves global patterns of mushroom evolution.</title>
        <authorList>
            <person name="Varga T."/>
            <person name="Krizsan K."/>
            <person name="Foldi C."/>
            <person name="Dima B."/>
            <person name="Sanchez-Garcia M."/>
            <person name="Sanchez-Ramirez S."/>
            <person name="Szollosi G.J."/>
            <person name="Szarkandi J.G."/>
            <person name="Papp V."/>
            <person name="Albert L."/>
            <person name="Andreopoulos W."/>
            <person name="Angelini C."/>
            <person name="Antonin V."/>
            <person name="Barry K.W."/>
            <person name="Bougher N.L."/>
            <person name="Buchanan P."/>
            <person name="Buyck B."/>
            <person name="Bense V."/>
            <person name="Catcheside P."/>
            <person name="Chovatia M."/>
            <person name="Cooper J."/>
            <person name="Damon W."/>
            <person name="Desjardin D."/>
            <person name="Finy P."/>
            <person name="Geml J."/>
            <person name="Haridas S."/>
            <person name="Hughes K."/>
            <person name="Justo A."/>
            <person name="Karasinski D."/>
            <person name="Kautmanova I."/>
            <person name="Kiss B."/>
            <person name="Kocsube S."/>
            <person name="Kotiranta H."/>
            <person name="LaButti K.M."/>
            <person name="Lechner B.E."/>
            <person name="Liimatainen K."/>
            <person name="Lipzen A."/>
            <person name="Lukacs Z."/>
            <person name="Mihaltcheva S."/>
            <person name="Morgado L.N."/>
            <person name="Niskanen T."/>
            <person name="Noordeloos M.E."/>
            <person name="Ohm R.A."/>
            <person name="Ortiz-Santana B."/>
            <person name="Ovrebo C."/>
            <person name="Racz N."/>
            <person name="Riley R."/>
            <person name="Savchenko A."/>
            <person name="Shiryaev A."/>
            <person name="Soop K."/>
            <person name="Spirin V."/>
            <person name="Szebenyi C."/>
            <person name="Tomsovsky M."/>
            <person name="Tulloss R.E."/>
            <person name="Uehling J."/>
            <person name="Grigoriev I.V."/>
            <person name="Vagvolgyi C."/>
            <person name="Papp T."/>
            <person name="Martin F.M."/>
            <person name="Miettinen O."/>
            <person name="Hibbett D.S."/>
            <person name="Nagy L.G."/>
        </authorList>
    </citation>
    <scope>NUCLEOTIDE SEQUENCE [LARGE SCALE GENOMIC DNA]</scope>
    <source>
        <strain evidence="2 3">CBS 166.37</strain>
    </source>
</reference>
<name>A0A5C3LX22_9AGAR</name>
<evidence type="ECO:0000256" key="1">
    <source>
        <dbReference type="SAM" id="Phobius"/>
    </source>
</evidence>
<dbReference type="AlphaFoldDB" id="A0A5C3LX22"/>
<feature type="non-terminal residue" evidence="2">
    <location>
        <position position="1"/>
    </location>
</feature>